<feature type="transmembrane region" description="Helical" evidence="23">
    <location>
        <begin position="291"/>
        <end position="310"/>
    </location>
</feature>
<feature type="transmembrane region" description="Helical" evidence="23">
    <location>
        <begin position="531"/>
        <end position="548"/>
    </location>
</feature>
<dbReference type="InterPro" id="IPR057041">
    <property type="entry name" value="SCAP_N"/>
</dbReference>
<feature type="domain" description="SSD" evidence="24">
    <location>
        <begin position="293"/>
        <end position="463"/>
    </location>
</feature>
<evidence type="ECO:0000259" key="24">
    <source>
        <dbReference type="PROSITE" id="PS50156"/>
    </source>
</evidence>
<evidence type="ECO:0000313" key="26">
    <source>
        <dbReference type="Proteomes" id="UP000594260"/>
    </source>
</evidence>
<accession>A0A7M7MGR3</accession>
<reference evidence="25" key="1">
    <citation type="submission" date="2021-01" db="UniProtKB">
        <authorList>
            <consortium name="EnsemblMetazoa"/>
        </authorList>
    </citation>
    <scope>IDENTIFICATION</scope>
</reference>
<evidence type="ECO:0000256" key="13">
    <source>
        <dbReference type="ARBA" id="ARBA00023098"/>
    </source>
</evidence>
<keyword evidence="13" id="KW-0443">Lipid metabolism</keyword>
<evidence type="ECO:0000256" key="7">
    <source>
        <dbReference type="ARBA" id="ARBA00022574"/>
    </source>
</evidence>
<evidence type="ECO:0000256" key="5">
    <source>
        <dbReference type="ARBA" id="ARBA00019541"/>
    </source>
</evidence>
<dbReference type="RefSeq" id="XP_022660776.1">
    <property type="nucleotide sequence ID" value="XM_022805041.1"/>
</dbReference>
<dbReference type="InterPro" id="IPR053958">
    <property type="entry name" value="HMGCR/SNAP/NPC1-like_SSD"/>
</dbReference>
<keyword evidence="7 21" id="KW-0853">WD repeat</keyword>
<dbReference type="Gene3D" id="1.20.1640.10">
    <property type="entry name" value="Multidrug efflux transporter AcrB transmembrane domain"/>
    <property type="match status" value="1"/>
</dbReference>
<dbReference type="RefSeq" id="XP_022660780.1">
    <property type="nucleotide sequence ID" value="XM_022805045.1"/>
</dbReference>
<evidence type="ECO:0000256" key="23">
    <source>
        <dbReference type="SAM" id="Phobius"/>
    </source>
</evidence>
<keyword evidence="26" id="KW-1185">Reference proteome</keyword>
<dbReference type="GO" id="GO:0032934">
    <property type="term" value="F:sterol binding"/>
    <property type="evidence" value="ECO:0007669"/>
    <property type="project" value="InterPro"/>
</dbReference>
<feature type="transmembrane region" description="Helical" evidence="23">
    <location>
        <begin position="839"/>
        <end position="863"/>
    </location>
</feature>
<evidence type="ECO:0000256" key="18">
    <source>
        <dbReference type="ARBA" id="ARBA00023221"/>
    </source>
</evidence>
<feature type="transmembrane region" description="Helical" evidence="23">
    <location>
        <begin position="440"/>
        <end position="461"/>
    </location>
</feature>
<dbReference type="FunCoup" id="A0A7M7MGR3">
    <property type="interactions" value="503"/>
</dbReference>
<evidence type="ECO:0000256" key="3">
    <source>
        <dbReference type="ARBA" id="ARBA00004653"/>
    </source>
</evidence>
<dbReference type="RefSeq" id="XP_022660777.1">
    <property type="nucleotide sequence ID" value="XM_022805042.1"/>
</dbReference>
<feature type="transmembrane region" description="Helical" evidence="23">
    <location>
        <begin position="322"/>
        <end position="348"/>
    </location>
</feature>
<dbReference type="PANTHER" id="PTHR46378">
    <property type="entry name" value="STEROL REGULATORY ELEMENT-BINDING PROTEIN CLEAVAGE-ACTIVATING PROTEIN"/>
    <property type="match status" value="1"/>
</dbReference>
<feature type="transmembrane region" description="Helical" evidence="23">
    <location>
        <begin position="712"/>
        <end position="735"/>
    </location>
</feature>
<dbReference type="CTD" id="22937"/>
<dbReference type="InterPro" id="IPR000731">
    <property type="entry name" value="SSD"/>
</dbReference>
<dbReference type="SUPFAM" id="SSF50978">
    <property type="entry name" value="WD40 repeat-like"/>
    <property type="match status" value="1"/>
</dbReference>
<dbReference type="GeneID" id="111250195"/>
<dbReference type="Pfam" id="PF12349">
    <property type="entry name" value="Sterol-sensing"/>
    <property type="match status" value="1"/>
</dbReference>
<keyword evidence="6" id="KW-0153">Cholesterol metabolism</keyword>
<keyword evidence="18" id="KW-0753">Steroid metabolism</keyword>
<dbReference type="GO" id="GO:0032936">
    <property type="term" value="C:SREBP-SCAP complex"/>
    <property type="evidence" value="ECO:0007669"/>
    <property type="project" value="TreeGrafter"/>
</dbReference>
<dbReference type="GO" id="GO:0045540">
    <property type="term" value="P:regulation of cholesterol biosynthetic process"/>
    <property type="evidence" value="ECO:0007669"/>
    <property type="project" value="TreeGrafter"/>
</dbReference>
<organism evidence="25 26">
    <name type="scientific">Varroa destructor</name>
    <name type="common">Honeybee mite</name>
    <dbReference type="NCBI Taxonomy" id="109461"/>
    <lineage>
        <taxon>Eukaryota</taxon>
        <taxon>Metazoa</taxon>
        <taxon>Ecdysozoa</taxon>
        <taxon>Arthropoda</taxon>
        <taxon>Chelicerata</taxon>
        <taxon>Arachnida</taxon>
        <taxon>Acari</taxon>
        <taxon>Parasitiformes</taxon>
        <taxon>Mesostigmata</taxon>
        <taxon>Gamasina</taxon>
        <taxon>Dermanyssoidea</taxon>
        <taxon>Varroidae</taxon>
        <taxon>Varroa</taxon>
    </lineage>
</organism>
<keyword evidence="16" id="KW-1207">Sterol metabolism</keyword>
<dbReference type="EnsemblMetazoa" id="XM_022805043">
    <property type="protein sequence ID" value="XP_022660778"/>
    <property type="gene ID" value="LOC111250195"/>
</dbReference>
<dbReference type="OrthoDB" id="361494at2759"/>
<comment type="similarity">
    <text evidence="4">Belongs to the WD repeat SCAP family.</text>
</comment>
<dbReference type="EnsemblMetazoa" id="XM_022805041">
    <property type="protein sequence ID" value="XP_022660776"/>
    <property type="gene ID" value="LOC111250195"/>
</dbReference>
<feature type="transmembrane region" description="Helical" evidence="23">
    <location>
        <begin position="412"/>
        <end position="434"/>
    </location>
</feature>
<dbReference type="PROSITE" id="PS00678">
    <property type="entry name" value="WD_REPEATS_1"/>
    <property type="match status" value="1"/>
</dbReference>
<dbReference type="PROSITE" id="PS50156">
    <property type="entry name" value="SSD"/>
    <property type="match status" value="1"/>
</dbReference>
<evidence type="ECO:0000256" key="8">
    <source>
        <dbReference type="ARBA" id="ARBA00022692"/>
    </source>
</evidence>
<dbReference type="EnsemblMetazoa" id="XM_022805042">
    <property type="protein sequence ID" value="XP_022660777"/>
    <property type="gene ID" value="LOC111250195"/>
</dbReference>
<keyword evidence="11 23" id="KW-1133">Transmembrane helix</keyword>
<dbReference type="GO" id="GO:0000139">
    <property type="term" value="C:Golgi membrane"/>
    <property type="evidence" value="ECO:0007669"/>
    <property type="project" value="UniProtKB-SubCell"/>
</dbReference>
<evidence type="ECO:0000256" key="16">
    <source>
        <dbReference type="ARBA" id="ARBA00023166"/>
    </source>
</evidence>
<keyword evidence="9" id="KW-0677">Repeat</keyword>
<dbReference type="PROSITE" id="PS50082">
    <property type="entry name" value="WD_REPEATS_2"/>
    <property type="match status" value="2"/>
</dbReference>
<dbReference type="InterPro" id="IPR019775">
    <property type="entry name" value="WD40_repeat_CS"/>
</dbReference>
<evidence type="ECO:0000256" key="11">
    <source>
        <dbReference type="ARBA" id="ARBA00022989"/>
    </source>
</evidence>
<keyword evidence="8 23" id="KW-0812">Transmembrane</keyword>
<dbReference type="GO" id="GO:0012507">
    <property type="term" value="C:ER to Golgi transport vesicle membrane"/>
    <property type="evidence" value="ECO:0007669"/>
    <property type="project" value="UniProtKB-SubCell"/>
</dbReference>
<dbReference type="InterPro" id="IPR015943">
    <property type="entry name" value="WD40/YVTN_repeat-like_dom_sf"/>
</dbReference>
<dbReference type="SMART" id="SM00320">
    <property type="entry name" value="WD40"/>
    <property type="match status" value="4"/>
</dbReference>
<keyword evidence="12" id="KW-0333">Golgi apparatus</keyword>
<keyword evidence="19" id="KW-0968">Cytoplasmic vesicle</keyword>
<dbReference type="SUPFAM" id="SSF82866">
    <property type="entry name" value="Multidrug efflux transporter AcrB transmembrane domain"/>
    <property type="match status" value="1"/>
</dbReference>
<keyword evidence="10" id="KW-0256">Endoplasmic reticulum</keyword>
<evidence type="ECO:0000313" key="25">
    <source>
        <dbReference type="EnsemblMetazoa" id="XP_022660777"/>
    </source>
</evidence>
<dbReference type="Pfam" id="PF24006">
    <property type="entry name" value="SCAP_N"/>
    <property type="match status" value="1"/>
</dbReference>
<dbReference type="EnsemblMetazoa" id="XM_022805045">
    <property type="protein sequence ID" value="XP_022660780"/>
    <property type="gene ID" value="LOC111250195"/>
</dbReference>
<feature type="repeat" description="WD" evidence="21">
    <location>
        <begin position="777"/>
        <end position="818"/>
    </location>
</feature>
<dbReference type="GO" id="GO:0005789">
    <property type="term" value="C:endoplasmic reticulum membrane"/>
    <property type="evidence" value="ECO:0007669"/>
    <property type="project" value="UniProtKB-SubCell"/>
</dbReference>
<sequence length="1182" mass="131048">MPDGTGSGPSGGGSFGGNTGPVWRVSQLYYRHGLRCASHPRQMLALSAILVAACAYPLWRLSTLGSGGHHFREGEGVSPPDWFHGLPIAYVQQIIVRSAVIPWDSQETQLLDAFRGPLYTSFKVSELVTNHQYEDISNNTRRKISLHDLCLQVQESSSGSSGLLPQYSCLVVSPALIWHRDPQRFLQDPHIVDSLFGQQDTKELFFGLPWRETGLKRSCLRNRQRVLSYAVTLLLERYDARYINSLREAMLKQFPLGQPSMTTTESGNDTTKGFNHTAQRSHLHFRYVHQLAEFLPLFVVYLLMAFYVYFSLSKVALLRSKILLAGATVATVFLSVIMTIGICLWLRLNPTLNGSPLVSPRAAPCAASEVLPYLLVIIGLENSLCITNSVVNCQPRGAKIHLARGLSREGWSLVKTLLTELSLLTMAFFTFVPVVQEFCLYSLIGVACDFVLQHFFFATLLSLDLQRKEKDDEGGALVGYPRPGHPGTIRHRNKANKAMARVFAGQPTQSSVLDKVPRRLRLLYIWTRFRVVQRSLMAILILWIVLLVQRSGVIESFRPLHAHNFTSSAHDSLATLNLISVKELKDRMTLNLPKELFEKTKRDDRGSSATNSAVGDVNKKKNGEEDILMLIQQKSSWKELPTSHWTTLFGFYNMSLWGRYVTVLPEIHVAIPIPHSEAVKFRHPEDASFQFYPDWSLLPEPNESLEVLARPLFILLTIPTTLFIVYLLATLYRCVCSRNYAQWRSQWRTRGLEGAMIPPDDVKPPGPLCHETFPIRLSGHRLPIGHIECSVMRNDIISASLDGELRVWDVATGECLKVIRRSPETNHSRMDHDDSKDEMWANIGGSVWAMACCGNFLVLSVVAHPNGAEGKGRLELWHTLEGQQHSYRECESPIVALAAQGRFIAAASMSGQLMAFSIETQNSDHQAPAKHRVPSCSGAYLTPCGSLKAHSQAVTSLCFPEEGTLLLTGSLDRLVKVFSVESDTATPAATAPSGGVGDDGYCDRSETHSESAAGLSCVYTLHGHAGPISALHADERQAVSACLQGMLCLWDLLTGTCIYSVEAHRAAISSVCLSALYVVSCSALEASFRVWERTQGHLLHTRHTACRQAELLSDDVLVTAGGELLLWDVHRAEQLQIVQLGVQMGGETGVRLLRKANANTLVCDSGSDLCVVYFPALTNKNE</sequence>
<keyword evidence="15 23" id="KW-0472">Membrane</keyword>
<evidence type="ECO:0000256" key="20">
    <source>
        <dbReference type="ARBA" id="ARBA00045958"/>
    </source>
</evidence>
<comment type="subcellular location">
    <subcellularLocation>
        <location evidence="2">Cytoplasmic vesicle</location>
        <location evidence="2">COPII-coated vesicle membrane</location>
        <topology evidence="2">Multi-pass membrane protein</topology>
    </subcellularLocation>
    <subcellularLocation>
        <location evidence="1">Endoplasmic reticulum membrane</location>
        <topology evidence="1">Multi-pass membrane protein</topology>
    </subcellularLocation>
    <subcellularLocation>
        <location evidence="3">Golgi apparatus membrane</location>
        <topology evidence="3">Multi-pass membrane protein</topology>
    </subcellularLocation>
</comment>
<keyword evidence="17" id="KW-0325">Glycoprotein</keyword>
<dbReference type="GO" id="GO:0008203">
    <property type="term" value="P:cholesterol metabolic process"/>
    <property type="evidence" value="ECO:0007669"/>
    <property type="project" value="UniProtKB-KW"/>
</dbReference>
<evidence type="ECO:0000256" key="17">
    <source>
        <dbReference type="ARBA" id="ARBA00023180"/>
    </source>
</evidence>
<dbReference type="Gene3D" id="2.130.10.10">
    <property type="entry name" value="YVTN repeat-like/Quinoprotein amine dehydrogenase"/>
    <property type="match status" value="2"/>
</dbReference>
<evidence type="ECO:0000256" key="19">
    <source>
        <dbReference type="ARBA" id="ARBA00023329"/>
    </source>
</evidence>
<evidence type="ECO:0000256" key="10">
    <source>
        <dbReference type="ARBA" id="ARBA00022824"/>
    </source>
</evidence>
<dbReference type="InterPro" id="IPR001680">
    <property type="entry name" value="WD40_rpt"/>
</dbReference>
<dbReference type="PROSITE" id="PS50294">
    <property type="entry name" value="WD_REPEATS_REGION"/>
    <property type="match status" value="2"/>
</dbReference>
<dbReference type="InterPro" id="IPR036322">
    <property type="entry name" value="WD40_repeat_dom_sf"/>
</dbReference>
<evidence type="ECO:0000256" key="6">
    <source>
        <dbReference type="ARBA" id="ARBA00022548"/>
    </source>
</evidence>
<feature type="transmembrane region" description="Helical" evidence="23">
    <location>
        <begin position="370"/>
        <end position="391"/>
    </location>
</feature>
<protein>
    <recommendedName>
        <fullName evidence="5">Sterol regulatory element-binding protein cleavage-activating protein</fullName>
    </recommendedName>
</protein>
<dbReference type="KEGG" id="vde:111250195"/>
<evidence type="ECO:0000256" key="9">
    <source>
        <dbReference type="ARBA" id="ARBA00022737"/>
    </source>
</evidence>
<evidence type="ECO:0000256" key="12">
    <source>
        <dbReference type="ARBA" id="ARBA00023034"/>
    </source>
</evidence>
<evidence type="ECO:0000256" key="21">
    <source>
        <dbReference type="PROSITE-ProRule" id="PRU00221"/>
    </source>
</evidence>
<dbReference type="PANTHER" id="PTHR46378:SF1">
    <property type="entry name" value="STEROL REGULATORY ELEMENT-BINDING PROTEIN CLEAVAGE-ACTIVATING PROTEIN"/>
    <property type="match status" value="1"/>
</dbReference>
<dbReference type="InParanoid" id="A0A7M7MGR3"/>
<dbReference type="AlphaFoldDB" id="A0A7M7MGR3"/>
<dbReference type="OMA" id="QECCKIA"/>
<evidence type="ECO:0000256" key="15">
    <source>
        <dbReference type="ARBA" id="ARBA00023136"/>
    </source>
</evidence>
<dbReference type="Proteomes" id="UP000594260">
    <property type="component" value="Unplaced"/>
</dbReference>
<evidence type="ECO:0000256" key="1">
    <source>
        <dbReference type="ARBA" id="ARBA00004477"/>
    </source>
</evidence>
<keyword evidence="14" id="KW-0446">Lipid-binding</keyword>
<feature type="region of interest" description="Disordered" evidence="22">
    <location>
        <begin position="986"/>
        <end position="1005"/>
    </location>
</feature>
<feature type="repeat" description="WD" evidence="21">
    <location>
        <begin position="947"/>
        <end position="988"/>
    </location>
</feature>
<proteinExistence type="inferred from homology"/>
<evidence type="ECO:0000256" key="22">
    <source>
        <dbReference type="SAM" id="MobiDB-lite"/>
    </source>
</evidence>
<evidence type="ECO:0000256" key="4">
    <source>
        <dbReference type="ARBA" id="ARBA00007410"/>
    </source>
</evidence>
<dbReference type="InterPro" id="IPR030225">
    <property type="entry name" value="SCAP"/>
</dbReference>
<comment type="function">
    <text evidence="20">Escort protein required for cholesterol as well as lipid homeostasis. Regulates export of the SCAP-SREBP complex from the endoplasmic reticulum to the Golgi upon low cholesterol, thereby regulating the processing of sterol regulatory element-binding proteins (SREBPs) SREBF1/SREBP1 and SREBF2/SREBP2. At high sterol concentrations, formation of a ternary complex with INSIG (INSIG1 or INSIG2) leads to mask the ER export signal in SCAP, promoting retention of the complex in the endoplasmic reticulum. Low sterol concentrations trigger release of INSIG, a conformational change in the SSD domain of SCAP, unmasking of the ER export signal, promoting recruitment into COPII-coated vesicles and transport of the SCAP-SREBP to the Golgi: in the Golgi, SREBPs are then processed, releasing the transcription factor fragment of SREBPs from the membrane, its import into the nucleus and up-regulation of LDLR, INSIG1 and the mevalonate pathway. Binds cholesterol via its SSD domain.</text>
</comment>
<dbReference type="Pfam" id="PF00400">
    <property type="entry name" value="WD40"/>
    <property type="match status" value="2"/>
</dbReference>
<evidence type="ECO:0000256" key="14">
    <source>
        <dbReference type="ARBA" id="ARBA00023121"/>
    </source>
</evidence>
<dbReference type="RefSeq" id="XP_022660778.1">
    <property type="nucleotide sequence ID" value="XM_022805043.1"/>
</dbReference>
<evidence type="ECO:0000256" key="2">
    <source>
        <dbReference type="ARBA" id="ARBA00004557"/>
    </source>
</evidence>
<name>A0A7M7MGR3_VARDE</name>
<dbReference type="GO" id="GO:0032933">
    <property type="term" value="P:SREBP signaling pathway"/>
    <property type="evidence" value="ECO:0007669"/>
    <property type="project" value="InterPro"/>
</dbReference>